<dbReference type="GO" id="GO:0008483">
    <property type="term" value="F:transaminase activity"/>
    <property type="evidence" value="ECO:0007669"/>
    <property type="project" value="UniProtKB-KW"/>
</dbReference>
<evidence type="ECO:0000313" key="1">
    <source>
        <dbReference type="EMBL" id="MFD1540580.1"/>
    </source>
</evidence>
<gene>
    <name evidence="1" type="ORF">ACFSJ0_26235</name>
</gene>
<dbReference type="InterPro" id="IPR001544">
    <property type="entry name" value="Aminotrans_IV"/>
</dbReference>
<comment type="caution">
    <text evidence="1">The sequence shown here is derived from an EMBL/GenBank/DDBJ whole genome shotgun (WGS) entry which is preliminary data.</text>
</comment>
<keyword evidence="1" id="KW-0808">Transferase</keyword>
<organism evidence="1 2">
    <name type="scientific">Nonomuraea guangzhouensis</name>
    <dbReference type="NCBI Taxonomy" id="1291555"/>
    <lineage>
        <taxon>Bacteria</taxon>
        <taxon>Bacillati</taxon>
        <taxon>Actinomycetota</taxon>
        <taxon>Actinomycetes</taxon>
        <taxon>Streptosporangiales</taxon>
        <taxon>Streptosporangiaceae</taxon>
        <taxon>Nonomuraea</taxon>
    </lineage>
</organism>
<reference evidence="2" key="1">
    <citation type="journal article" date="2019" name="Int. J. Syst. Evol. Microbiol.">
        <title>The Global Catalogue of Microorganisms (GCM) 10K type strain sequencing project: providing services to taxonomists for standard genome sequencing and annotation.</title>
        <authorList>
            <consortium name="The Broad Institute Genomics Platform"/>
            <consortium name="The Broad Institute Genome Sequencing Center for Infectious Disease"/>
            <person name="Wu L."/>
            <person name="Ma J."/>
        </authorList>
    </citation>
    <scope>NUCLEOTIDE SEQUENCE [LARGE SCALE GENOMIC DNA]</scope>
    <source>
        <strain evidence="2">CGMCC 1.15399</strain>
    </source>
</reference>
<protein>
    <submittedName>
        <fullName evidence="1">Aminotransferase class IV</fullName>
    </submittedName>
</protein>
<name>A0ABW4GD56_9ACTN</name>
<evidence type="ECO:0000313" key="2">
    <source>
        <dbReference type="Proteomes" id="UP001597097"/>
    </source>
</evidence>
<dbReference type="NCBIfam" id="NF006734">
    <property type="entry name" value="PRK09266.1"/>
    <property type="match status" value="1"/>
</dbReference>
<proteinExistence type="predicted"/>
<dbReference type="Proteomes" id="UP001597097">
    <property type="component" value="Unassembled WGS sequence"/>
</dbReference>
<dbReference type="EMBL" id="JBHUCM010000019">
    <property type="protein sequence ID" value="MFD1540580.1"/>
    <property type="molecule type" value="Genomic_DNA"/>
</dbReference>
<dbReference type="Pfam" id="PF01063">
    <property type="entry name" value="Aminotran_4"/>
    <property type="match status" value="1"/>
</dbReference>
<dbReference type="RefSeq" id="WP_219527014.1">
    <property type="nucleotide sequence ID" value="NZ_JAHKRM010000001.1"/>
</dbReference>
<sequence length="265" mass="29132">MIDIERTVIDGKVAEAPEVTLAVSARYGHFTAMQVRQGRVRGLGLHLDRLDRATEELFGRPLDRGLVIDSIRSALGLDSEPEAVPDASVRVYVCEVAQLHVLVTATAPVEIATTPQSLRSVRYQRFLPHIKHTGGFPQGYLGRRVEAEGFDEALLTTDDGVISEGSITNLGCFDGNRVIWPDAPMLHGITMQLMEAGLTRAGVPYESRVLRVADLRDFPVVFLTNSRGVVPVGRVDDMTLKVDETAAGRLIGYFEGMPWDDIHLQ</sequence>
<keyword evidence="1" id="KW-0032">Aminotransferase</keyword>
<accession>A0ABW4GD56</accession>
<keyword evidence="2" id="KW-1185">Reference proteome</keyword>